<keyword evidence="1" id="KW-0677">Repeat</keyword>
<accession>A0ABR4AUZ4</accession>
<dbReference type="PROSITE" id="PS50088">
    <property type="entry name" value="ANK_REPEAT"/>
    <property type="match status" value="2"/>
</dbReference>
<proteinExistence type="predicted"/>
<evidence type="ECO:0000256" key="3">
    <source>
        <dbReference type="PROSITE-ProRule" id="PRU00023"/>
    </source>
</evidence>
<feature type="repeat" description="ANK" evidence="3">
    <location>
        <begin position="211"/>
        <end position="243"/>
    </location>
</feature>
<dbReference type="InterPro" id="IPR002110">
    <property type="entry name" value="Ankyrin_rpt"/>
</dbReference>
<gene>
    <name evidence="5" type="ORF">ABVK25_010412</name>
</gene>
<dbReference type="PANTHER" id="PTHR24189:SF50">
    <property type="entry name" value="ANKYRIN REPEAT AND SOCS BOX PROTEIN 2"/>
    <property type="match status" value="1"/>
</dbReference>
<protein>
    <recommendedName>
        <fullName evidence="7">Ankyrin</fullName>
    </recommendedName>
</protein>
<sequence length="265" mass="28460">MFDLAADLKAACTTGDMPLAKSHHIHLVSAGPLIKTPALSKMATVVAKNAHPAILSFCFSEGLVIDPEHVNDPLIYAACDSGSIPIFRVLLDNGVEVNNYLELGGDPLVSACYHGNVELATFLLDQGAGPNSNHALGCYISLIWPNVGDKASLDLPRLLLERGAVVKREGALIAAAEHGNLGAIELLLGNGDVDLEEVVEYRDYDSRKLNDQRTALYKAATNGDGDTVDFFPKKGADAGFRDRKGRSVADMAEERGHRDTARKLR</sequence>
<dbReference type="InterPro" id="IPR050745">
    <property type="entry name" value="Multifunctional_regulatory"/>
</dbReference>
<keyword evidence="2 3" id="KW-0040">ANK repeat</keyword>
<dbReference type="Pfam" id="PF12796">
    <property type="entry name" value="Ank_2"/>
    <property type="match status" value="2"/>
</dbReference>
<feature type="repeat" description="ANK" evidence="3">
    <location>
        <begin position="103"/>
        <end position="135"/>
    </location>
</feature>
<organism evidence="5 6">
    <name type="scientific">Lepraria finkii</name>
    <dbReference type="NCBI Taxonomy" id="1340010"/>
    <lineage>
        <taxon>Eukaryota</taxon>
        <taxon>Fungi</taxon>
        <taxon>Dikarya</taxon>
        <taxon>Ascomycota</taxon>
        <taxon>Pezizomycotina</taxon>
        <taxon>Lecanoromycetes</taxon>
        <taxon>OSLEUM clade</taxon>
        <taxon>Lecanoromycetidae</taxon>
        <taxon>Lecanorales</taxon>
        <taxon>Lecanorineae</taxon>
        <taxon>Stereocaulaceae</taxon>
        <taxon>Lepraria</taxon>
    </lineage>
</organism>
<evidence type="ECO:0000256" key="2">
    <source>
        <dbReference type="ARBA" id="ARBA00023043"/>
    </source>
</evidence>
<evidence type="ECO:0000256" key="1">
    <source>
        <dbReference type="ARBA" id="ARBA00022737"/>
    </source>
</evidence>
<dbReference type="InterPro" id="IPR036770">
    <property type="entry name" value="Ankyrin_rpt-contain_sf"/>
</dbReference>
<reference evidence="5 6" key="1">
    <citation type="submission" date="2024-09" db="EMBL/GenBank/DDBJ databases">
        <title>Rethinking Asexuality: The Enigmatic Case of Functional Sexual Genes in Lepraria (Stereocaulaceae).</title>
        <authorList>
            <person name="Doellman M."/>
            <person name="Sun Y."/>
            <person name="Barcenas-Pena A."/>
            <person name="Lumbsch H.T."/>
            <person name="Grewe F."/>
        </authorList>
    </citation>
    <scope>NUCLEOTIDE SEQUENCE [LARGE SCALE GENOMIC DNA]</scope>
    <source>
        <strain evidence="5 6">Grewe 0041</strain>
    </source>
</reference>
<name>A0ABR4AUZ4_9LECA</name>
<dbReference type="PANTHER" id="PTHR24189">
    <property type="entry name" value="MYOTROPHIN"/>
    <property type="match status" value="1"/>
</dbReference>
<dbReference type="Gene3D" id="1.25.40.20">
    <property type="entry name" value="Ankyrin repeat-containing domain"/>
    <property type="match status" value="2"/>
</dbReference>
<evidence type="ECO:0000313" key="6">
    <source>
        <dbReference type="Proteomes" id="UP001590951"/>
    </source>
</evidence>
<evidence type="ECO:0008006" key="7">
    <source>
        <dbReference type="Google" id="ProtNLM"/>
    </source>
</evidence>
<dbReference type="Proteomes" id="UP001590951">
    <property type="component" value="Unassembled WGS sequence"/>
</dbReference>
<comment type="caution">
    <text evidence="5">The sequence shown here is derived from an EMBL/GenBank/DDBJ whole genome shotgun (WGS) entry which is preliminary data.</text>
</comment>
<dbReference type="SMART" id="SM00248">
    <property type="entry name" value="ANK"/>
    <property type="match status" value="4"/>
</dbReference>
<dbReference type="EMBL" id="JBHFEH010000066">
    <property type="protein sequence ID" value="KAL2049315.1"/>
    <property type="molecule type" value="Genomic_DNA"/>
</dbReference>
<dbReference type="SUPFAM" id="SSF48403">
    <property type="entry name" value="Ankyrin repeat"/>
    <property type="match status" value="1"/>
</dbReference>
<evidence type="ECO:0000313" key="5">
    <source>
        <dbReference type="EMBL" id="KAL2049315.1"/>
    </source>
</evidence>
<evidence type="ECO:0000256" key="4">
    <source>
        <dbReference type="SAM" id="MobiDB-lite"/>
    </source>
</evidence>
<keyword evidence="6" id="KW-1185">Reference proteome</keyword>
<feature type="region of interest" description="Disordered" evidence="4">
    <location>
        <begin position="234"/>
        <end position="265"/>
    </location>
</feature>